<dbReference type="Pfam" id="PF02799">
    <property type="entry name" value="NMT_C"/>
    <property type="match status" value="1"/>
</dbReference>
<organism evidence="10 11">
    <name type="scientific">Paratrimastix pyriformis</name>
    <dbReference type="NCBI Taxonomy" id="342808"/>
    <lineage>
        <taxon>Eukaryota</taxon>
        <taxon>Metamonada</taxon>
        <taxon>Preaxostyla</taxon>
        <taxon>Paratrimastigidae</taxon>
        <taxon>Paratrimastix</taxon>
    </lineage>
</organism>
<evidence type="ECO:0000256" key="7">
    <source>
        <dbReference type="SAM" id="MobiDB-lite"/>
    </source>
</evidence>
<dbReference type="InterPro" id="IPR022677">
    <property type="entry name" value="NMT_C"/>
</dbReference>
<evidence type="ECO:0000259" key="9">
    <source>
        <dbReference type="Pfam" id="PF02799"/>
    </source>
</evidence>
<dbReference type="Pfam" id="PF01233">
    <property type="entry name" value="NMT"/>
    <property type="match status" value="1"/>
</dbReference>
<protein>
    <recommendedName>
        <fullName evidence="2 5">Glycylpeptide N-tetradecanoyltransferase</fullName>
        <ecNumber evidence="2 5">2.3.1.97</ecNumber>
    </recommendedName>
</protein>
<proteinExistence type="inferred from homology"/>
<evidence type="ECO:0000259" key="8">
    <source>
        <dbReference type="Pfam" id="PF01233"/>
    </source>
</evidence>
<feature type="domain" description="Glycylpeptide N-tetradecanoyltransferase N-terminal" evidence="8">
    <location>
        <begin position="41"/>
        <end position="212"/>
    </location>
</feature>
<dbReference type="SUPFAM" id="SSF55729">
    <property type="entry name" value="Acyl-CoA N-acyltransferases (Nat)"/>
    <property type="match status" value="2"/>
</dbReference>
<evidence type="ECO:0000313" key="10">
    <source>
        <dbReference type="EMBL" id="KAJ4463067.1"/>
    </source>
</evidence>
<evidence type="ECO:0000256" key="6">
    <source>
        <dbReference type="RuleBase" id="RU004178"/>
    </source>
</evidence>
<dbReference type="EC" id="2.3.1.97" evidence="2 5"/>
<evidence type="ECO:0000256" key="3">
    <source>
        <dbReference type="ARBA" id="ARBA00022679"/>
    </source>
</evidence>
<comment type="similarity">
    <text evidence="1 6">Belongs to the NMT family.</text>
</comment>
<keyword evidence="11" id="KW-1185">Reference proteome</keyword>
<accession>A0ABQ8UZ73</accession>
<dbReference type="Proteomes" id="UP001141327">
    <property type="component" value="Unassembled WGS sequence"/>
</dbReference>
<dbReference type="InterPro" id="IPR022676">
    <property type="entry name" value="NMT_N"/>
</dbReference>
<keyword evidence="3 5" id="KW-0808">Transferase</keyword>
<gene>
    <name evidence="10" type="ORF">PAPYR_321</name>
</gene>
<feature type="region of interest" description="Disordered" evidence="7">
    <location>
        <begin position="1"/>
        <end position="22"/>
    </location>
</feature>
<evidence type="ECO:0000313" key="11">
    <source>
        <dbReference type="Proteomes" id="UP001141327"/>
    </source>
</evidence>
<sequence>MQSGPGIENNPILALLGDSTDGPDDPVEQTHSIFWRVHDPIERCSQIRSTAPPPVDLPNSDLFWATIDVNNTADNEELYQFLSKNYGADNVQYRLCYTRDHLAWILQPPGYLPALHLALRQKISGSSDQASQLVGFVAGIPCTISLREAPNSNEPELVPSMEVNLLCLTPALRGLGLGPLLIREITRRILTLCPRTQMAVYTTSVPLPGEVARSRYYYQPLNIPRLVECGWMPTPDAAEADYYRLPRSSLRPTVRRLSVADISEARSLLNRQQAQFCMGRHWDSDIEFQHCFLPRPDGTVETWIIESPPEDGTHHLAGLISFSVIPFVPQTLGREAPSTGGPIRAAFANYAVVDCPRPAETPGEGHIHPCPQRLVEIYTDALIVARDLCNAHLFNILDTQHCIELVEPLHFNPVMAATMHVYIYNRKVRNLTAPEIGIVLS</sequence>
<name>A0ABQ8UZ73_9EUKA</name>
<comment type="function">
    <text evidence="5">Adds a myristoyl group to the N-terminal glycine residue of certain cellular proteins.</text>
</comment>
<dbReference type="InterPro" id="IPR000903">
    <property type="entry name" value="NMT"/>
</dbReference>
<keyword evidence="4 5" id="KW-0012">Acyltransferase</keyword>
<comment type="caution">
    <text evidence="10">The sequence shown here is derived from an EMBL/GenBank/DDBJ whole genome shotgun (WGS) entry which is preliminary data.</text>
</comment>
<dbReference type="Gene3D" id="3.40.630.170">
    <property type="match status" value="1"/>
</dbReference>
<evidence type="ECO:0000256" key="1">
    <source>
        <dbReference type="ARBA" id="ARBA00009469"/>
    </source>
</evidence>
<comment type="catalytic activity">
    <reaction evidence="5">
        <text>N-terminal glycyl-[protein] + tetradecanoyl-CoA = N-tetradecanoylglycyl-[protein] + CoA + H(+)</text>
        <dbReference type="Rhea" id="RHEA:15521"/>
        <dbReference type="Rhea" id="RHEA-COMP:12666"/>
        <dbReference type="Rhea" id="RHEA-COMP:12667"/>
        <dbReference type="ChEBI" id="CHEBI:15378"/>
        <dbReference type="ChEBI" id="CHEBI:57287"/>
        <dbReference type="ChEBI" id="CHEBI:57385"/>
        <dbReference type="ChEBI" id="CHEBI:64723"/>
        <dbReference type="ChEBI" id="CHEBI:133050"/>
        <dbReference type="EC" id="2.3.1.97"/>
    </reaction>
</comment>
<evidence type="ECO:0000256" key="5">
    <source>
        <dbReference type="RuleBase" id="RU000586"/>
    </source>
</evidence>
<evidence type="ECO:0000256" key="4">
    <source>
        <dbReference type="ARBA" id="ARBA00023315"/>
    </source>
</evidence>
<dbReference type="PANTHER" id="PTHR11377:SF5">
    <property type="entry name" value="GLYCYLPEPTIDE N-TETRADECANOYLTRANSFERASE"/>
    <property type="match status" value="1"/>
</dbReference>
<dbReference type="PANTHER" id="PTHR11377">
    <property type="entry name" value="N-MYRISTOYL TRANSFERASE"/>
    <property type="match status" value="1"/>
</dbReference>
<reference evidence="10" key="1">
    <citation type="journal article" date="2022" name="bioRxiv">
        <title>Genomics of Preaxostyla Flagellates Illuminates Evolutionary Transitions and the Path Towards Mitochondrial Loss.</title>
        <authorList>
            <person name="Novak L.V.F."/>
            <person name="Treitli S.C."/>
            <person name="Pyrih J."/>
            <person name="Halakuc P."/>
            <person name="Pipaliya S.V."/>
            <person name="Vacek V."/>
            <person name="Brzon O."/>
            <person name="Soukal P."/>
            <person name="Eme L."/>
            <person name="Dacks J.B."/>
            <person name="Karnkowska A."/>
            <person name="Elias M."/>
            <person name="Hampl V."/>
        </authorList>
    </citation>
    <scope>NUCLEOTIDE SEQUENCE</scope>
    <source>
        <strain evidence="10">RCP-MX</strain>
    </source>
</reference>
<feature type="domain" description="Glycylpeptide N-tetradecanoyltransferase C-terminal" evidence="9">
    <location>
        <begin position="239"/>
        <end position="431"/>
    </location>
</feature>
<dbReference type="InterPro" id="IPR016181">
    <property type="entry name" value="Acyl_CoA_acyltransferase"/>
</dbReference>
<dbReference type="EMBL" id="JAPMOS010000001">
    <property type="protein sequence ID" value="KAJ4463067.1"/>
    <property type="molecule type" value="Genomic_DNA"/>
</dbReference>
<evidence type="ECO:0000256" key="2">
    <source>
        <dbReference type="ARBA" id="ARBA00012923"/>
    </source>
</evidence>